<dbReference type="Pfam" id="PF08125">
    <property type="entry name" value="Mannitol_dh_C"/>
    <property type="match status" value="1"/>
</dbReference>
<dbReference type="Pfam" id="PF01232">
    <property type="entry name" value="Mannitol_dh"/>
    <property type="match status" value="1"/>
</dbReference>
<dbReference type="InterPro" id="IPR013118">
    <property type="entry name" value="Mannitol_DH_C"/>
</dbReference>
<feature type="domain" description="Mannitol dehydrogenase N-terminal" evidence="2">
    <location>
        <begin position="16"/>
        <end position="263"/>
    </location>
</feature>
<evidence type="ECO:0000256" key="1">
    <source>
        <dbReference type="ARBA" id="ARBA00023002"/>
    </source>
</evidence>
<evidence type="ECO:0000259" key="3">
    <source>
        <dbReference type="Pfam" id="PF08125"/>
    </source>
</evidence>
<dbReference type="SUPFAM" id="SSF51735">
    <property type="entry name" value="NAD(P)-binding Rossmann-fold domains"/>
    <property type="match status" value="1"/>
</dbReference>
<name>A0A037ZHS8_9RHOB</name>
<proteinExistence type="predicted"/>
<dbReference type="PRINTS" id="PR00084">
    <property type="entry name" value="MTLDHDRGNASE"/>
</dbReference>
<dbReference type="InterPro" id="IPR013131">
    <property type="entry name" value="Mannitol_DH_N"/>
</dbReference>
<dbReference type="Proteomes" id="UP000026249">
    <property type="component" value="Unassembled WGS sequence"/>
</dbReference>
<feature type="domain" description="Mannitol dehydrogenase C-terminal" evidence="3">
    <location>
        <begin position="271"/>
        <end position="461"/>
    </location>
</feature>
<reference evidence="4 5" key="1">
    <citation type="submission" date="2014-03" db="EMBL/GenBank/DDBJ databases">
        <title>Draft Genome Sequence of Actibacterium mucosum KCTC 23349, a Marine Alphaproteobacterium with Complex Ionic Requirements Isolated from Mediterranean Seawater at Malvarrosa Beach, Valencia, Spain.</title>
        <authorList>
            <person name="Arahal D.R."/>
            <person name="Shao Z."/>
            <person name="Lai Q."/>
            <person name="Pujalte M.J."/>
        </authorList>
    </citation>
    <scope>NUCLEOTIDE SEQUENCE [LARGE SCALE GENOMIC DNA]</scope>
    <source>
        <strain evidence="4 5">KCTC 23349</strain>
    </source>
</reference>
<dbReference type="EMBL" id="JFKE01000003">
    <property type="protein sequence ID" value="KAJ55985.1"/>
    <property type="molecule type" value="Genomic_DNA"/>
</dbReference>
<dbReference type="RefSeq" id="WP_051588149.1">
    <property type="nucleotide sequence ID" value="NZ_JFKE01000003.1"/>
</dbReference>
<dbReference type="OrthoDB" id="271711at2"/>
<dbReference type="InterPro" id="IPR050988">
    <property type="entry name" value="Mannitol_DH/Oxidoreductase"/>
</dbReference>
<comment type="caution">
    <text evidence="4">The sequence shown here is derived from an EMBL/GenBank/DDBJ whole genome shotgun (WGS) entry which is preliminary data.</text>
</comment>
<dbReference type="GO" id="GO:0016616">
    <property type="term" value="F:oxidoreductase activity, acting on the CH-OH group of donors, NAD or NADP as acceptor"/>
    <property type="evidence" value="ECO:0007669"/>
    <property type="project" value="TreeGrafter"/>
</dbReference>
<dbReference type="InterPro" id="IPR013328">
    <property type="entry name" value="6PGD_dom2"/>
</dbReference>
<organism evidence="4 5">
    <name type="scientific">Actibacterium mucosum KCTC 23349</name>
    <dbReference type="NCBI Taxonomy" id="1454373"/>
    <lineage>
        <taxon>Bacteria</taxon>
        <taxon>Pseudomonadati</taxon>
        <taxon>Pseudomonadota</taxon>
        <taxon>Alphaproteobacteria</taxon>
        <taxon>Rhodobacterales</taxon>
        <taxon>Roseobacteraceae</taxon>
        <taxon>Actibacterium</taxon>
    </lineage>
</organism>
<evidence type="ECO:0000259" key="2">
    <source>
        <dbReference type="Pfam" id="PF01232"/>
    </source>
</evidence>
<dbReference type="SUPFAM" id="SSF48179">
    <property type="entry name" value="6-phosphogluconate dehydrogenase C-terminal domain-like"/>
    <property type="match status" value="1"/>
</dbReference>
<keyword evidence="5" id="KW-1185">Reference proteome</keyword>
<protein>
    <submittedName>
        <fullName evidence="4">D-mannonate oxidoreductase</fullName>
    </submittedName>
</protein>
<dbReference type="PANTHER" id="PTHR43362">
    <property type="entry name" value="MANNITOL DEHYDROGENASE DSF1-RELATED"/>
    <property type="match status" value="1"/>
</dbReference>
<gene>
    <name evidence="4" type="ORF">ACMU_09480</name>
</gene>
<sequence>MTITSPSYDRALLRPRILHIGFGAFARAHQLVYLDEVLDQTDGDWGVVAARLNSGAAELSELDAADGLYHVVAQDGSGTDTRAVGCVIGTAHPARDGSEALPDLIASAPLSIISLTITEKGYGLTDGAFDPALPANAADIANPDAPRSAVGVILRGLARRRAAGLGGVTVLSCDNLPHNGALCRAAVLGMAKRIDPDLAAWVAQECRFPATMVDRIVPALTNDSRALIAQCAGRDDPNGILCEPFRQWVIEDSFAAGRPAFEKAGALMVSDVAPYEDMKLRMLNGPHSFIAYLGALSGYETVADCMDDPTLRAATRALMLTEQAASIAAPAGVDLTGYADDLIERFSNPALRHKTVQIAMDGSQKLPQRLLAGASVLAKRGAEWPLITAGVAGWMGFVRKAVLNPDFAPLQDPLADQIRAAASLPDGPEFVAAMVALPGVFPADTSLRATLASPIARTYADLVEKGPQGLLKPLLGAT</sequence>
<evidence type="ECO:0000313" key="4">
    <source>
        <dbReference type="EMBL" id="KAJ55985.1"/>
    </source>
</evidence>
<dbReference type="Gene3D" id="3.40.50.720">
    <property type="entry name" value="NAD(P)-binding Rossmann-like Domain"/>
    <property type="match status" value="1"/>
</dbReference>
<dbReference type="InterPro" id="IPR008927">
    <property type="entry name" value="6-PGluconate_DH-like_C_sf"/>
</dbReference>
<dbReference type="InterPro" id="IPR036291">
    <property type="entry name" value="NAD(P)-bd_dom_sf"/>
</dbReference>
<dbReference type="STRING" id="1454373.ACMU_09480"/>
<dbReference type="AlphaFoldDB" id="A0A037ZHS8"/>
<dbReference type="InterPro" id="IPR000669">
    <property type="entry name" value="Mannitol_DH"/>
</dbReference>
<accession>A0A037ZHS8</accession>
<keyword evidence="1" id="KW-0560">Oxidoreductase</keyword>
<evidence type="ECO:0000313" key="5">
    <source>
        <dbReference type="Proteomes" id="UP000026249"/>
    </source>
</evidence>
<dbReference type="Gene3D" id="1.10.1040.10">
    <property type="entry name" value="N-(1-d-carboxylethyl)-l-norvaline Dehydrogenase, domain 2"/>
    <property type="match status" value="1"/>
</dbReference>
<dbReference type="PANTHER" id="PTHR43362:SF1">
    <property type="entry name" value="MANNITOL DEHYDROGENASE 2-RELATED"/>
    <property type="match status" value="1"/>
</dbReference>